<dbReference type="Pfam" id="PF02954">
    <property type="entry name" value="HTH_8"/>
    <property type="match status" value="1"/>
</dbReference>
<feature type="domain" description="PAS" evidence="6">
    <location>
        <begin position="73"/>
        <end position="127"/>
    </location>
</feature>
<dbReference type="Gene3D" id="3.30.450.20">
    <property type="entry name" value="PAS domain"/>
    <property type="match status" value="1"/>
</dbReference>
<dbReference type="Gene3D" id="1.10.8.60">
    <property type="match status" value="1"/>
</dbReference>
<gene>
    <name evidence="7" type="ORF">DS031_12980</name>
</gene>
<dbReference type="PROSITE" id="PS50112">
    <property type="entry name" value="PAS"/>
    <property type="match status" value="1"/>
</dbReference>
<protein>
    <submittedName>
        <fullName evidence="7">Sigma-54-dependent Fis family transcriptional regulator</fullName>
    </submittedName>
</protein>
<feature type="domain" description="Sigma-54 factor interaction" evidence="5">
    <location>
        <begin position="213"/>
        <end position="443"/>
    </location>
</feature>
<dbReference type="GO" id="GO:0043565">
    <property type="term" value="F:sequence-specific DNA binding"/>
    <property type="evidence" value="ECO:0007669"/>
    <property type="project" value="InterPro"/>
</dbReference>
<dbReference type="PROSITE" id="PS50045">
    <property type="entry name" value="SIGMA54_INTERACT_4"/>
    <property type="match status" value="1"/>
</dbReference>
<dbReference type="SUPFAM" id="SSF55785">
    <property type="entry name" value="PYP-like sensor domain (PAS domain)"/>
    <property type="match status" value="1"/>
</dbReference>
<keyword evidence="8" id="KW-1185">Reference proteome</keyword>
<dbReference type="AlphaFoldDB" id="A0A366XWC0"/>
<keyword evidence="4" id="KW-0804">Transcription</keyword>
<dbReference type="Gene3D" id="3.40.50.300">
    <property type="entry name" value="P-loop containing nucleotide triphosphate hydrolases"/>
    <property type="match status" value="1"/>
</dbReference>
<dbReference type="InterPro" id="IPR002078">
    <property type="entry name" value="Sigma_54_int"/>
</dbReference>
<evidence type="ECO:0000256" key="1">
    <source>
        <dbReference type="ARBA" id="ARBA00022741"/>
    </source>
</evidence>
<dbReference type="InterPro" id="IPR025944">
    <property type="entry name" value="Sigma_54_int_dom_CS"/>
</dbReference>
<dbReference type="EMBL" id="QOCW01000013">
    <property type="protein sequence ID" value="RBW69069.1"/>
    <property type="molecule type" value="Genomic_DNA"/>
</dbReference>
<dbReference type="CDD" id="cd00130">
    <property type="entry name" value="PAS"/>
    <property type="match status" value="1"/>
</dbReference>
<organism evidence="7 8">
    <name type="scientific">Bacillus taeanensis</name>
    <dbReference type="NCBI Taxonomy" id="273032"/>
    <lineage>
        <taxon>Bacteria</taxon>
        <taxon>Bacillati</taxon>
        <taxon>Bacillota</taxon>
        <taxon>Bacilli</taxon>
        <taxon>Bacillales</taxon>
        <taxon>Bacillaceae</taxon>
        <taxon>Bacillus</taxon>
    </lineage>
</organism>
<dbReference type="SUPFAM" id="SSF46689">
    <property type="entry name" value="Homeodomain-like"/>
    <property type="match status" value="1"/>
</dbReference>
<dbReference type="PANTHER" id="PTHR32071:SF57">
    <property type="entry name" value="C4-DICARBOXYLATE TRANSPORT TRANSCRIPTIONAL REGULATORY PROTEIN DCTD"/>
    <property type="match status" value="1"/>
</dbReference>
<evidence type="ECO:0000313" key="8">
    <source>
        <dbReference type="Proteomes" id="UP000253314"/>
    </source>
</evidence>
<name>A0A366XWC0_9BACI</name>
<evidence type="ECO:0000259" key="5">
    <source>
        <dbReference type="PROSITE" id="PS50045"/>
    </source>
</evidence>
<dbReference type="SMART" id="SM00382">
    <property type="entry name" value="AAA"/>
    <property type="match status" value="1"/>
</dbReference>
<dbReference type="InterPro" id="IPR003593">
    <property type="entry name" value="AAA+_ATPase"/>
</dbReference>
<proteinExistence type="predicted"/>
<dbReference type="InterPro" id="IPR009057">
    <property type="entry name" value="Homeodomain-like_sf"/>
</dbReference>
<dbReference type="GO" id="GO:0006355">
    <property type="term" value="P:regulation of DNA-templated transcription"/>
    <property type="evidence" value="ECO:0007669"/>
    <property type="project" value="InterPro"/>
</dbReference>
<dbReference type="PROSITE" id="PS00688">
    <property type="entry name" value="SIGMA54_INTERACT_3"/>
    <property type="match status" value="1"/>
</dbReference>
<dbReference type="InterPro" id="IPR000014">
    <property type="entry name" value="PAS"/>
</dbReference>
<evidence type="ECO:0000256" key="2">
    <source>
        <dbReference type="ARBA" id="ARBA00022840"/>
    </source>
</evidence>
<dbReference type="Pfam" id="PF00158">
    <property type="entry name" value="Sigma54_activat"/>
    <property type="match status" value="1"/>
</dbReference>
<dbReference type="Gene3D" id="1.10.10.60">
    <property type="entry name" value="Homeodomain-like"/>
    <property type="match status" value="1"/>
</dbReference>
<accession>A0A366XWC0</accession>
<dbReference type="InterPro" id="IPR002197">
    <property type="entry name" value="HTH_Fis"/>
</dbReference>
<sequence>MHVNISLQSIALPWKPQLDETKMVCCPCSRTLSEIKELPLHVDIALKDKSGNFVGWVPYETLIKAVFKEWKLLHAYYEALLSIADDAVTVVDAYGKIVSWNHQSEEMYGRKFQEVAGRSVTEFFQEDAVVLMSTLKEGKSVLQKYNQPQPDMHVLINTKPIYINDEIIGGISVERNISDVVKLNDELATTTAYLHELESEYEKDHYLSPFNKIKGRSSALQEAVMLAEKVSATDATVLVTGESGVGKELFAEAIHKASPRAEAPFIAINCGAIPASLFESELFGYEKGAFTGAVKGGKKGKFDLAKNGTLFLDEIGEMPLELQVKLLRVLQEKQFYRVGGTDPIPIDVRIIAATNRNLEEMVDAKIFRDDLYYRLNVISIHVPPLRERGEDVPELTQLFLKEFSIKYSKPIPNIDPEVMYTLLQYPWPGNIRQLRNVVERITILGGEDEVIKLHHLPTSFKNPTLPKKEPTDIPLEFRKLEGGSEEAEIRYALKTTYGNRTAAAKLLGISRATLYNKMKKHNLCGV</sequence>
<comment type="caution">
    <text evidence="7">The sequence shown here is derived from an EMBL/GenBank/DDBJ whole genome shotgun (WGS) entry which is preliminary data.</text>
</comment>
<dbReference type="InterPro" id="IPR025662">
    <property type="entry name" value="Sigma_54_int_dom_ATP-bd_1"/>
</dbReference>
<dbReference type="CDD" id="cd00009">
    <property type="entry name" value="AAA"/>
    <property type="match status" value="1"/>
</dbReference>
<dbReference type="OrthoDB" id="9771372at2"/>
<dbReference type="NCBIfam" id="TIGR00229">
    <property type="entry name" value="sensory_box"/>
    <property type="match status" value="1"/>
</dbReference>
<dbReference type="Proteomes" id="UP000253314">
    <property type="component" value="Unassembled WGS sequence"/>
</dbReference>
<keyword evidence="1" id="KW-0547">Nucleotide-binding</keyword>
<dbReference type="RefSeq" id="WP_113806500.1">
    <property type="nucleotide sequence ID" value="NZ_QOCW01000013.1"/>
</dbReference>
<evidence type="ECO:0000313" key="7">
    <source>
        <dbReference type="EMBL" id="RBW69069.1"/>
    </source>
</evidence>
<keyword evidence="3" id="KW-0805">Transcription regulation</keyword>
<keyword evidence="2" id="KW-0067">ATP-binding</keyword>
<reference evidence="7 8" key="1">
    <citation type="submission" date="2018-07" db="EMBL/GenBank/DDBJ databases">
        <title>Lottiidibacillus patelloidae gen. nov., sp. nov., isolated from the intestinal tract of a marine limpet and the reclassification of B. taeanensis BH030017T, B. algicola KMM 3737T and B. hwajinpoensis SW-72T as genus Lottiidibacillus.</title>
        <authorList>
            <person name="Liu R."/>
            <person name="Huang Z."/>
        </authorList>
    </citation>
    <scope>NUCLEOTIDE SEQUENCE [LARGE SCALE GENOMIC DNA]</scope>
    <source>
        <strain evidence="7 8">BH030017</strain>
    </source>
</reference>
<dbReference type="Pfam" id="PF13426">
    <property type="entry name" value="PAS_9"/>
    <property type="match status" value="1"/>
</dbReference>
<dbReference type="InterPro" id="IPR027417">
    <property type="entry name" value="P-loop_NTPase"/>
</dbReference>
<dbReference type="Pfam" id="PF25601">
    <property type="entry name" value="AAA_lid_14"/>
    <property type="match status" value="1"/>
</dbReference>
<dbReference type="SUPFAM" id="SSF52540">
    <property type="entry name" value="P-loop containing nucleoside triphosphate hydrolases"/>
    <property type="match status" value="1"/>
</dbReference>
<evidence type="ECO:0000256" key="4">
    <source>
        <dbReference type="ARBA" id="ARBA00023163"/>
    </source>
</evidence>
<dbReference type="SMART" id="SM00091">
    <property type="entry name" value="PAS"/>
    <property type="match status" value="1"/>
</dbReference>
<dbReference type="PRINTS" id="PR01590">
    <property type="entry name" value="HTHFIS"/>
</dbReference>
<dbReference type="PROSITE" id="PS00675">
    <property type="entry name" value="SIGMA54_INTERACT_1"/>
    <property type="match status" value="1"/>
</dbReference>
<evidence type="ECO:0000259" key="6">
    <source>
        <dbReference type="PROSITE" id="PS50112"/>
    </source>
</evidence>
<dbReference type="FunFam" id="3.40.50.300:FF:000006">
    <property type="entry name" value="DNA-binding transcriptional regulator NtrC"/>
    <property type="match status" value="1"/>
</dbReference>
<dbReference type="InterPro" id="IPR035965">
    <property type="entry name" value="PAS-like_dom_sf"/>
</dbReference>
<dbReference type="InterPro" id="IPR058031">
    <property type="entry name" value="AAA_lid_NorR"/>
</dbReference>
<dbReference type="GO" id="GO:0005524">
    <property type="term" value="F:ATP binding"/>
    <property type="evidence" value="ECO:0007669"/>
    <property type="project" value="UniProtKB-KW"/>
</dbReference>
<dbReference type="PANTHER" id="PTHR32071">
    <property type="entry name" value="TRANSCRIPTIONAL REGULATORY PROTEIN"/>
    <property type="match status" value="1"/>
</dbReference>
<evidence type="ECO:0000256" key="3">
    <source>
        <dbReference type="ARBA" id="ARBA00023015"/>
    </source>
</evidence>